<dbReference type="Pfam" id="PF20151">
    <property type="entry name" value="DUF6533"/>
    <property type="match status" value="1"/>
</dbReference>
<dbReference type="EMBL" id="JABXXO010000008">
    <property type="protein sequence ID" value="KAF7771828.1"/>
    <property type="molecule type" value="Genomic_DNA"/>
</dbReference>
<feature type="transmembrane region" description="Helical" evidence="1">
    <location>
        <begin position="172"/>
        <end position="195"/>
    </location>
</feature>
<accession>A0A8H7F173</accession>
<evidence type="ECO:0000256" key="1">
    <source>
        <dbReference type="SAM" id="Phobius"/>
    </source>
</evidence>
<protein>
    <recommendedName>
        <fullName evidence="2">DUF6533 domain-containing protein</fullName>
    </recommendedName>
</protein>
<keyword evidence="1" id="KW-0812">Transmembrane</keyword>
<organism evidence="3 4">
    <name type="scientific">Agaricus bisporus var. burnettii</name>
    <dbReference type="NCBI Taxonomy" id="192524"/>
    <lineage>
        <taxon>Eukaryota</taxon>
        <taxon>Fungi</taxon>
        <taxon>Dikarya</taxon>
        <taxon>Basidiomycota</taxon>
        <taxon>Agaricomycotina</taxon>
        <taxon>Agaricomycetes</taxon>
        <taxon>Agaricomycetidae</taxon>
        <taxon>Agaricales</taxon>
        <taxon>Agaricineae</taxon>
        <taxon>Agaricaceae</taxon>
        <taxon>Agaricus</taxon>
    </lineage>
</organism>
<evidence type="ECO:0000313" key="3">
    <source>
        <dbReference type="EMBL" id="KAF7771828.1"/>
    </source>
</evidence>
<keyword evidence="1" id="KW-1133">Transmembrane helix</keyword>
<feature type="transmembrane region" description="Helical" evidence="1">
    <location>
        <begin position="91"/>
        <end position="115"/>
    </location>
</feature>
<feature type="transmembrane region" description="Helical" evidence="1">
    <location>
        <begin position="216"/>
        <end position="234"/>
    </location>
</feature>
<feature type="domain" description="DUF6533" evidence="2">
    <location>
        <begin position="21"/>
        <end position="66"/>
    </location>
</feature>
<name>A0A8H7F173_AGABI</name>
<evidence type="ECO:0000259" key="2">
    <source>
        <dbReference type="Pfam" id="PF20151"/>
    </source>
</evidence>
<comment type="caution">
    <text evidence="3">The sequence shown here is derived from an EMBL/GenBank/DDBJ whole genome shotgun (WGS) entry which is preliminary data.</text>
</comment>
<evidence type="ECO:0000313" key="4">
    <source>
        <dbReference type="Proteomes" id="UP000629468"/>
    </source>
</evidence>
<reference evidence="3 4" key="1">
    <citation type="journal article" name="Sci. Rep.">
        <title>Telomere-to-telomere assembled and centromere annotated genomes of the two main subspecies of the button mushroom Agaricus bisporus reveal especially polymorphic chromosome ends.</title>
        <authorList>
            <person name="Sonnenberg A.S.M."/>
            <person name="Sedaghat-Telgerd N."/>
            <person name="Lavrijssen B."/>
            <person name="Ohm R.A."/>
            <person name="Hendrickx P.M."/>
            <person name="Scholtmeijer K."/>
            <person name="Baars J.J.P."/>
            <person name="van Peer A."/>
        </authorList>
    </citation>
    <scope>NUCLEOTIDE SEQUENCE [LARGE SCALE GENOMIC DNA]</scope>
    <source>
        <strain evidence="3 4">H119_p4</strain>
    </source>
</reference>
<feature type="transmembrane region" description="Helical" evidence="1">
    <location>
        <begin position="122"/>
        <end position="143"/>
    </location>
</feature>
<dbReference type="InterPro" id="IPR045340">
    <property type="entry name" value="DUF6533"/>
</dbReference>
<sequence length="306" mass="34368">MDHALIEFLILTIRQFNVTQYAKVALYVFFTADFFQTLIDEINFIWFSPWTLFKIVFFCCRYSPFIDATAAIVANAARNPSVKTCQQLVQINLWCAGFGHMTSHVILIVRAYALLGPSRRNAIFLTILGTTTFAAATTFMAGVNHSISVTLSPVPGLISSCIITSSSSATNLYTILGIIVSVFDETVLFLIICWVRFKKYKEEYNRLIRKIYRDALIYYLVSFGISVSGIALWFAATGPILDLSPLVPRFLLSMIACRVVLHIRKYGHEDYCSGDTMNALPTINVTETRPTSGLQFKTQNDNRTIG</sequence>
<keyword evidence="1" id="KW-0472">Membrane</keyword>
<dbReference type="AlphaFoldDB" id="A0A8H7F173"/>
<dbReference type="Proteomes" id="UP000629468">
    <property type="component" value="Unassembled WGS sequence"/>
</dbReference>
<gene>
    <name evidence="3" type="ORF">Agabi119p4_6139</name>
</gene>
<proteinExistence type="predicted"/>